<accession>A0A934WX45</accession>
<dbReference type="RefSeq" id="WP_201430139.1">
    <property type="nucleotide sequence ID" value="NZ_JAEQBW010000001.1"/>
</dbReference>
<keyword evidence="1" id="KW-0175">Coiled coil</keyword>
<dbReference type="EMBL" id="JAEQBW010000001">
    <property type="protein sequence ID" value="MBK6264480.1"/>
    <property type="molecule type" value="Genomic_DNA"/>
</dbReference>
<evidence type="ECO:0000256" key="1">
    <source>
        <dbReference type="SAM" id="Coils"/>
    </source>
</evidence>
<evidence type="ECO:0000313" key="3">
    <source>
        <dbReference type="Proteomes" id="UP000611723"/>
    </source>
</evidence>
<feature type="coiled-coil region" evidence="1">
    <location>
        <begin position="160"/>
        <end position="219"/>
    </location>
</feature>
<protein>
    <submittedName>
        <fullName evidence="2">Uncharacterized protein</fullName>
    </submittedName>
</protein>
<gene>
    <name evidence="2" type="ORF">JKA74_05475</name>
</gene>
<name>A0A934WX45_9BACT</name>
<sequence>MITTKRLFLILLFVTLLATDGLSQKKVKYKNVFPLLQSKDYATAEPLLIQFLEENQDEANAFFYLGEIISSKLDTTLIFPSKERYDSLTEKAIDAYKKAIALVDEKEVRKNDDYYMAYNRRDLRTGKFGIKISDVHLDYENKISGIFSKQQLVHEIHSQGSEAKELLVSLNENIQKLAEKFPDEKAFYFQSTSEDHQLLEKIENEHTELEQLITIYVDKINSLSNANYKGTFQSIEMSEWSDLEILVLDFDESEFVVKDYSGYANQLMEKIKEEILPLKELTITTDNQIEQVLKSNQNIQDSSEISFANIPVQLKDNLIGFDVNSLPLRLLQYKLLKNEAQILSNTHLFPVLADSTNVYQRTNTFNTFRLKLVEMQNLFGLIEKSSNDRALSDYAFYLNKFQPSFEGYLATEKMVLQNKLNLVTEQYESMQIMSQNFIHEEDTIYLNRDLAIENNSQNEVMEVVEMDESLIITGQINSILFIANAGFDMKIQNYLELDSVNHFNKLILLKDNLILSLTEVVENEATNNQSVYYLKPNMEKIWTFQFKAESAVNSAKQEGGIFFLYNENGDVLKTLSSSGKEIGAR</sequence>
<organism evidence="2 3">
    <name type="scientific">Marivirga aurantiaca</name>
    <dbReference type="NCBI Taxonomy" id="2802615"/>
    <lineage>
        <taxon>Bacteria</taxon>
        <taxon>Pseudomonadati</taxon>
        <taxon>Bacteroidota</taxon>
        <taxon>Cytophagia</taxon>
        <taxon>Cytophagales</taxon>
        <taxon>Marivirgaceae</taxon>
        <taxon>Marivirga</taxon>
    </lineage>
</organism>
<comment type="caution">
    <text evidence="2">The sequence shown here is derived from an EMBL/GenBank/DDBJ whole genome shotgun (WGS) entry which is preliminary data.</text>
</comment>
<dbReference type="InterPro" id="IPR011990">
    <property type="entry name" value="TPR-like_helical_dom_sf"/>
</dbReference>
<evidence type="ECO:0000313" key="2">
    <source>
        <dbReference type="EMBL" id="MBK6264480.1"/>
    </source>
</evidence>
<dbReference type="AlphaFoldDB" id="A0A934WX45"/>
<keyword evidence="3" id="KW-1185">Reference proteome</keyword>
<dbReference type="Gene3D" id="1.25.40.10">
    <property type="entry name" value="Tetratricopeptide repeat domain"/>
    <property type="match status" value="1"/>
</dbReference>
<reference evidence="2" key="1">
    <citation type="submission" date="2021-01" db="EMBL/GenBank/DDBJ databases">
        <title>Marivirga aurantiaca sp. nov., isolated from intertidal surface sediments.</title>
        <authorList>
            <person name="Zhang M."/>
        </authorList>
    </citation>
    <scope>NUCLEOTIDE SEQUENCE</scope>
    <source>
        <strain evidence="2">S37H4</strain>
    </source>
</reference>
<proteinExistence type="predicted"/>
<dbReference type="Proteomes" id="UP000611723">
    <property type="component" value="Unassembled WGS sequence"/>
</dbReference>